<reference evidence="1" key="1">
    <citation type="submission" date="2014-09" db="EMBL/GenBank/DDBJ databases">
        <authorList>
            <person name="Magalhaes I.L.F."/>
            <person name="Oliveira U."/>
            <person name="Santos F.R."/>
            <person name="Vidigal T.H.D.A."/>
            <person name="Brescovit A.D."/>
            <person name="Santos A.J."/>
        </authorList>
    </citation>
    <scope>NUCLEOTIDE SEQUENCE</scope>
    <source>
        <tissue evidence="1">Shoot tissue taken approximately 20 cm above the soil surface</tissue>
    </source>
</reference>
<protein>
    <submittedName>
        <fullName evidence="1">Uncharacterized protein</fullName>
    </submittedName>
</protein>
<dbReference type="EMBL" id="GBRH01232461">
    <property type="protein sequence ID" value="JAD65434.1"/>
    <property type="molecule type" value="Transcribed_RNA"/>
</dbReference>
<sequence>MSIDVDQAYYFSGLHGLVKCIDSQE</sequence>
<proteinExistence type="predicted"/>
<dbReference type="AlphaFoldDB" id="A0A0A9BN84"/>
<name>A0A0A9BN84_ARUDO</name>
<reference evidence="1" key="2">
    <citation type="journal article" date="2015" name="Data Brief">
        <title>Shoot transcriptome of the giant reed, Arundo donax.</title>
        <authorList>
            <person name="Barrero R.A."/>
            <person name="Guerrero F.D."/>
            <person name="Moolhuijzen P."/>
            <person name="Goolsby J.A."/>
            <person name="Tidwell J."/>
            <person name="Bellgard S.E."/>
            <person name="Bellgard M.I."/>
        </authorList>
    </citation>
    <scope>NUCLEOTIDE SEQUENCE</scope>
    <source>
        <tissue evidence="1">Shoot tissue taken approximately 20 cm above the soil surface</tissue>
    </source>
</reference>
<evidence type="ECO:0000313" key="1">
    <source>
        <dbReference type="EMBL" id="JAD65434.1"/>
    </source>
</evidence>
<accession>A0A0A9BN84</accession>
<organism evidence="1">
    <name type="scientific">Arundo donax</name>
    <name type="common">Giant reed</name>
    <name type="synonym">Donax arundinaceus</name>
    <dbReference type="NCBI Taxonomy" id="35708"/>
    <lineage>
        <taxon>Eukaryota</taxon>
        <taxon>Viridiplantae</taxon>
        <taxon>Streptophyta</taxon>
        <taxon>Embryophyta</taxon>
        <taxon>Tracheophyta</taxon>
        <taxon>Spermatophyta</taxon>
        <taxon>Magnoliopsida</taxon>
        <taxon>Liliopsida</taxon>
        <taxon>Poales</taxon>
        <taxon>Poaceae</taxon>
        <taxon>PACMAD clade</taxon>
        <taxon>Arundinoideae</taxon>
        <taxon>Arundineae</taxon>
        <taxon>Arundo</taxon>
    </lineage>
</organism>